<proteinExistence type="inferred from homology"/>
<evidence type="ECO:0000256" key="1">
    <source>
        <dbReference type="ARBA" id="ARBA00008361"/>
    </source>
</evidence>
<evidence type="ECO:0000256" key="2">
    <source>
        <dbReference type="ARBA" id="ARBA00022603"/>
    </source>
</evidence>
<dbReference type="Gene3D" id="3.40.50.150">
    <property type="entry name" value="Vaccinia Virus protein VP39"/>
    <property type="match status" value="1"/>
</dbReference>
<dbReference type="SUPFAM" id="SSF53335">
    <property type="entry name" value="S-adenosyl-L-methionine-dependent methyltransferases"/>
    <property type="match status" value="1"/>
</dbReference>
<feature type="domain" description="Methyltransferase type 11" evidence="4">
    <location>
        <begin position="57"/>
        <end position="146"/>
    </location>
</feature>
<comment type="similarity">
    <text evidence="1">Belongs to the methyltransferase superfamily.</text>
</comment>
<accession>A0ABS5AF35</accession>
<dbReference type="PANTHER" id="PTHR44942">
    <property type="entry name" value="METHYLTRANSF_11 DOMAIN-CONTAINING PROTEIN"/>
    <property type="match status" value="1"/>
</dbReference>
<evidence type="ECO:0000256" key="3">
    <source>
        <dbReference type="ARBA" id="ARBA00022679"/>
    </source>
</evidence>
<keyword evidence="6" id="KW-1185">Reference proteome</keyword>
<dbReference type="GO" id="GO:0008168">
    <property type="term" value="F:methyltransferase activity"/>
    <property type="evidence" value="ECO:0007669"/>
    <property type="project" value="UniProtKB-KW"/>
</dbReference>
<name>A0ABS5AF35_9PSEU</name>
<gene>
    <name evidence="5" type="ORF">JOF53_004068</name>
</gene>
<dbReference type="CDD" id="cd02440">
    <property type="entry name" value="AdoMet_MTases"/>
    <property type="match status" value="1"/>
</dbReference>
<reference evidence="5 6" key="1">
    <citation type="submission" date="2021-03" db="EMBL/GenBank/DDBJ databases">
        <title>Sequencing the genomes of 1000 actinobacteria strains.</title>
        <authorList>
            <person name="Klenk H.-P."/>
        </authorList>
    </citation>
    <scope>NUCLEOTIDE SEQUENCE [LARGE SCALE GENOMIC DNA]</scope>
    <source>
        <strain evidence="5 6">DSM 44580</strain>
    </source>
</reference>
<dbReference type="InterPro" id="IPR029063">
    <property type="entry name" value="SAM-dependent_MTases_sf"/>
</dbReference>
<sequence length="260" mass="28087">MPDFTESDRSATDLHTRRARSFGAAAAGYARYRPGYPAEAVRFALAPVAGRSQLRVLDLGAGTGKLTEGLLALGLDVIAVEPDAAMRDELVARLRGVVALPGSAEDIPLPDGRVDAVLVGQALHWFDLEKALPEIARVLTPGGVLAALWNLDDDRVDWVREFTELADVGARYSTGAHRRVPEHERFGAQELAEFPNPQQHSPESLISTVSTLSLTLVRTPAEQAELLNGARAYLETNPVTRNGFDYPVVTSVSRAVVREG</sequence>
<dbReference type="RefSeq" id="WP_086788430.1">
    <property type="nucleotide sequence ID" value="NZ_JAGIOO010000001.1"/>
</dbReference>
<dbReference type="InterPro" id="IPR051052">
    <property type="entry name" value="Diverse_substrate_MTase"/>
</dbReference>
<dbReference type="EMBL" id="JAGIOO010000001">
    <property type="protein sequence ID" value="MBP2475196.1"/>
    <property type="molecule type" value="Genomic_DNA"/>
</dbReference>
<dbReference type="InterPro" id="IPR020596">
    <property type="entry name" value="rRNA_Ade_Mease_Trfase_CS"/>
</dbReference>
<dbReference type="PANTHER" id="PTHR44942:SF4">
    <property type="entry name" value="METHYLTRANSFERASE TYPE 11 DOMAIN-CONTAINING PROTEIN"/>
    <property type="match status" value="1"/>
</dbReference>
<dbReference type="GO" id="GO:0032259">
    <property type="term" value="P:methylation"/>
    <property type="evidence" value="ECO:0007669"/>
    <property type="project" value="UniProtKB-KW"/>
</dbReference>
<keyword evidence="3" id="KW-0808">Transferase</keyword>
<evidence type="ECO:0000259" key="4">
    <source>
        <dbReference type="Pfam" id="PF08241"/>
    </source>
</evidence>
<dbReference type="Pfam" id="PF08241">
    <property type="entry name" value="Methyltransf_11"/>
    <property type="match status" value="1"/>
</dbReference>
<dbReference type="InterPro" id="IPR013216">
    <property type="entry name" value="Methyltransf_11"/>
</dbReference>
<keyword evidence="2 5" id="KW-0489">Methyltransferase</keyword>
<organism evidence="5 6">
    <name type="scientific">Crossiella equi</name>
    <dbReference type="NCBI Taxonomy" id="130796"/>
    <lineage>
        <taxon>Bacteria</taxon>
        <taxon>Bacillati</taxon>
        <taxon>Actinomycetota</taxon>
        <taxon>Actinomycetes</taxon>
        <taxon>Pseudonocardiales</taxon>
        <taxon>Pseudonocardiaceae</taxon>
        <taxon>Crossiella</taxon>
    </lineage>
</organism>
<evidence type="ECO:0000313" key="6">
    <source>
        <dbReference type="Proteomes" id="UP001519363"/>
    </source>
</evidence>
<comment type="caution">
    <text evidence="5">The sequence shown here is derived from an EMBL/GenBank/DDBJ whole genome shotgun (WGS) entry which is preliminary data.</text>
</comment>
<dbReference type="PROSITE" id="PS01131">
    <property type="entry name" value="RRNA_A_DIMETH"/>
    <property type="match status" value="1"/>
</dbReference>
<protein>
    <submittedName>
        <fullName evidence="5">SAM-dependent methyltransferase</fullName>
    </submittedName>
</protein>
<dbReference type="Proteomes" id="UP001519363">
    <property type="component" value="Unassembled WGS sequence"/>
</dbReference>
<evidence type="ECO:0000313" key="5">
    <source>
        <dbReference type="EMBL" id="MBP2475196.1"/>
    </source>
</evidence>